<sequence length="184" mass="21212">MSTILKGRTIIIDPGHGGRFDGKTNRDRKEKDITLEMSKILRDKLERKGATVYLTRTRDTDFGGKDINDDINKRVKYINKKFSRMDVLVSIHVNTEYGRVGSFHHPDAKASKTLAKNIAINNDMNYYEEDFAILRDTKASAKTLVEIGQIDDSWLDSSRELSYVASNIMRGIIDYFDDLRTERW</sequence>
<dbReference type="PANTHER" id="PTHR30404:SF0">
    <property type="entry name" value="N-ACETYLMURAMOYL-L-ALANINE AMIDASE AMIC"/>
    <property type="match status" value="1"/>
</dbReference>
<accession>A0AAP3G9M6</accession>
<evidence type="ECO:0000313" key="3">
    <source>
        <dbReference type="EMBL" id="MCZ0809733.1"/>
    </source>
</evidence>
<dbReference type="PANTHER" id="PTHR30404">
    <property type="entry name" value="N-ACETYLMURAMOYL-L-ALANINE AMIDASE"/>
    <property type="match status" value="1"/>
</dbReference>
<reference evidence="3" key="1">
    <citation type="submission" date="2022-09" db="EMBL/GenBank/DDBJ databases">
        <title>Genome analysis and characterization of larvicidal activity of Brevibacillus strains.</title>
        <authorList>
            <person name="Patrusheva E.V."/>
            <person name="Izotova A.O."/>
            <person name="Toshchakov S.V."/>
            <person name="Sineoky S.P."/>
        </authorList>
    </citation>
    <scope>NUCLEOTIDE SEQUENCE</scope>
    <source>
        <strain evidence="3">VKPM_B-13247</strain>
    </source>
</reference>
<dbReference type="InterPro" id="IPR050695">
    <property type="entry name" value="N-acetylmuramoyl_amidase_3"/>
</dbReference>
<name>A0AAP3G9M6_BRELA</name>
<organism evidence="3 4">
    <name type="scientific">Brevibacillus laterosporus</name>
    <name type="common">Bacillus laterosporus</name>
    <dbReference type="NCBI Taxonomy" id="1465"/>
    <lineage>
        <taxon>Bacteria</taxon>
        <taxon>Bacillati</taxon>
        <taxon>Bacillota</taxon>
        <taxon>Bacilli</taxon>
        <taxon>Bacillales</taxon>
        <taxon>Paenibacillaceae</taxon>
        <taxon>Brevibacillus</taxon>
    </lineage>
</organism>
<dbReference type="AlphaFoldDB" id="A0AAP3G9M6"/>
<dbReference type="GO" id="GO:0030288">
    <property type="term" value="C:outer membrane-bounded periplasmic space"/>
    <property type="evidence" value="ECO:0007669"/>
    <property type="project" value="TreeGrafter"/>
</dbReference>
<dbReference type="EMBL" id="JAPTNE010000042">
    <property type="protein sequence ID" value="MCZ0809733.1"/>
    <property type="molecule type" value="Genomic_DNA"/>
</dbReference>
<proteinExistence type="predicted"/>
<dbReference type="GO" id="GO:0008745">
    <property type="term" value="F:N-acetylmuramoyl-L-alanine amidase activity"/>
    <property type="evidence" value="ECO:0007669"/>
    <property type="project" value="InterPro"/>
</dbReference>
<dbReference type="InterPro" id="IPR002508">
    <property type="entry name" value="MurNAc-LAA_cat"/>
</dbReference>
<protein>
    <submittedName>
        <fullName evidence="3">N-acetylmuramoyl-L-alanine amidase</fullName>
    </submittedName>
</protein>
<keyword evidence="1" id="KW-0378">Hydrolase</keyword>
<evidence type="ECO:0000313" key="4">
    <source>
        <dbReference type="Proteomes" id="UP001077662"/>
    </source>
</evidence>
<dbReference type="RefSeq" id="WP_104065255.1">
    <property type="nucleotide sequence ID" value="NZ_CP032410.1"/>
</dbReference>
<dbReference type="Pfam" id="PF01520">
    <property type="entry name" value="Amidase_3"/>
    <property type="match status" value="1"/>
</dbReference>
<dbReference type="Gene3D" id="3.40.630.40">
    <property type="entry name" value="Zn-dependent exopeptidases"/>
    <property type="match status" value="1"/>
</dbReference>
<gene>
    <name evidence="3" type="ORF">O0554_22995</name>
</gene>
<evidence type="ECO:0000256" key="1">
    <source>
        <dbReference type="ARBA" id="ARBA00022801"/>
    </source>
</evidence>
<feature type="domain" description="MurNAc-LAA" evidence="2">
    <location>
        <begin position="10"/>
        <end position="173"/>
    </location>
</feature>
<evidence type="ECO:0000259" key="2">
    <source>
        <dbReference type="Pfam" id="PF01520"/>
    </source>
</evidence>
<dbReference type="SUPFAM" id="SSF53187">
    <property type="entry name" value="Zn-dependent exopeptidases"/>
    <property type="match status" value="1"/>
</dbReference>
<dbReference type="CDD" id="cd02696">
    <property type="entry name" value="MurNAc-LAA"/>
    <property type="match status" value="1"/>
</dbReference>
<dbReference type="GO" id="GO:0009253">
    <property type="term" value="P:peptidoglycan catabolic process"/>
    <property type="evidence" value="ECO:0007669"/>
    <property type="project" value="InterPro"/>
</dbReference>
<comment type="caution">
    <text evidence="3">The sequence shown here is derived from an EMBL/GenBank/DDBJ whole genome shotgun (WGS) entry which is preliminary data.</text>
</comment>
<dbReference type="Proteomes" id="UP001077662">
    <property type="component" value="Unassembled WGS sequence"/>
</dbReference>